<evidence type="ECO:0000313" key="3">
    <source>
        <dbReference type="EMBL" id="MBE1492540.1"/>
    </source>
</evidence>
<evidence type="ECO:0000256" key="1">
    <source>
        <dbReference type="SAM" id="Phobius"/>
    </source>
</evidence>
<protein>
    <recommendedName>
        <fullName evidence="5">Peptidase</fullName>
    </recommendedName>
</protein>
<comment type="caution">
    <text evidence="3">The sequence shown here is derived from an EMBL/GenBank/DDBJ whole genome shotgun (WGS) entry which is preliminary data.</text>
</comment>
<accession>A0A927R1B7</accession>
<sequence length="340" mass="35844">MPLACVAALALAMPAAPAFGGRGGPVQRDPEASGLGLQLLDIPLARVKDPRAHAYIVDHVKPGASIQRRVEVRNTSGEHQNVELYAGAAKVEKSVFTAVDGRGGNDLSDWVTLDSDRVELAPGARKRVQVTVAVPETAPAGERYAAIWAQVTSPTRNGGGVTQVHRVGLRMYLDIGMGGEPPTDFRIDGMAIVPGPGKWPVVTARVHNTGGRALDMDGTLHLANDSETVRAGPFRVTTGVTILPGQSGQVSTSVDQPLAAGTWTARLTLSSGTVRRTAEAELTLPGVAEKAKSGGPGWLLFAPGVGVALLLFAGLLGWRRLRRSPRRRSNPEPRSRHSVS</sequence>
<dbReference type="InterPro" id="IPR013783">
    <property type="entry name" value="Ig-like_fold"/>
</dbReference>
<keyword evidence="2" id="KW-0732">Signal</keyword>
<reference evidence="3" key="1">
    <citation type="submission" date="2020-10" db="EMBL/GenBank/DDBJ databases">
        <title>Sequencing the genomes of 1000 actinobacteria strains.</title>
        <authorList>
            <person name="Klenk H.-P."/>
        </authorList>
    </citation>
    <scope>NUCLEOTIDE SEQUENCE</scope>
    <source>
        <strain evidence="3">DSM 46832</strain>
    </source>
</reference>
<dbReference type="Proteomes" id="UP000649753">
    <property type="component" value="Unassembled WGS sequence"/>
</dbReference>
<dbReference type="RefSeq" id="WP_192771431.1">
    <property type="nucleotide sequence ID" value="NZ_JADBEB010000001.1"/>
</dbReference>
<feature type="chain" id="PRO_5039664306" description="Peptidase" evidence="2">
    <location>
        <begin position="21"/>
        <end position="340"/>
    </location>
</feature>
<gene>
    <name evidence="3" type="ORF">H4W31_008178</name>
</gene>
<dbReference type="Gene3D" id="2.60.40.10">
    <property type="entry name" value="Immunoglobulins"/>
    <property type="match status" value="1"/>
</dbReference>
<keyword evidence="4" id="KW-1185">Reference proteome</keyword>
<evidence type="ECO:0000256" key="2">
    <source>
        <dbReference type="SAM" id="SignalP"/>
    </source>
</evidence>
<proteinExistence type="predicted"/>
<feature type="transmembrane region" description="Helical" evidence="1">
    <location>
        <begin position="298"/>
        <end position="318"/>
    </location>
</feature>
<keyword evidence="1" id="KW-0812">Transmembrane</keyword>
<feature type="signal peptide" evidence="2">
    <location>
        <begin position="1"/>
        <end position="20"/>
    </location>
</feature>
<keyword evidence="1" id="KW-1133">Transmembrane helix</keyword>
<keyword evidence="1" id="KW-0472">Membrane</keyword>
<dbReference type="AlphaFoldDB" id="A0A927R1B7"/>
<evidence type="ECO:0008006" key="5">
    <source>
        <dbReference type="Google" id="ProtNLM"/>
    </source>
</evidence>
<name>A0A927R1B7_9ACTN</name>
<dbReference type="EMBL" id="JADBEB010000001">
    <property type="protein sequence ID" value="MBE1492540.1"/>
    <property type="molecule type" value="Genomic_DNA"/>
</dbReference>
<organism evidence="3 4">
    <name type="scientific">Plantactinospora soyae</name>
    <dbReference type="NCBI Taxonomy" id="1544732"/>
    <lineage>
        <taxon>Bacteria</taxon>
        <taxon>Bacillati</taxon>
        <taxon>Actinomycetota</taxon>
        <taxon>Actinomycetes</taxon>
        <taxon>Micromonosporales</taxon>
        <taxon>Micromonosporaceae</taxon>
        <taxon>Plantactinospora</taxon>
    </lineage>
</organism>
<evidence type="ECO:0000313" key="4">
    <source>
        <dbReference type="Proteomes" id="UP000649753"/>
    </source>
</evidence>
<dbReference type="GO" id="GO:0005975">
    <property type="term" value="P:carbohydrate metabolic process"/>
    <property type="evidence" value="ECO:0007669"/>
    <property type="project" value="UniProtKB-ARBA"/>
</dbReference>